<evidence type="ECO:0008006" key="3">
    <source>
        <dbReference type="Google" id="ProtNLM"/>
    </source>
</evidence>
<evidence type="ECO:0000313" key="1">
    <source>
        <dbReference type="EMBL" id="MCA9726172.1"/>
    </source>
</evidence>
<dbReference type="Proteomes" id="UP000697710">
    <property type="component" value="Unassembled WGS sequence"/>
</dbReference>
<reference evidence="1" key="1">
    <citation type="submission" date="2020-04" db="EMBL/GenBank/DDBJ databases">
        <authorList>
            <person name="Zhang T."/>
        </authorList>
    </citation>
    <scope>NUCLEOTIDE SEQUENCE</scope>
    <source>
        <strain evidence="1">HKST-UBA01</strain>
    </source>
</reference>
<dbReference type="AlphaFoldDB" id="A0A956LX49"/>
<feature type="non-terminal residue" evidence="1">
    <location>
        <position position="500"/>
    </location>
</feature>
<proteinExistence type="predicted"/>
<organism evidence="1 2">
    <name type="scientific">Eiseniibacteriota bacterium</name>
    <dbReference type="NCBI Taxonomy" id="2212470"/>
    <lineage>
        <taxon>Bacteria</taxon>
        <taxon>Candidatus Eiseniibacteriota</taxon>
    </lineage>
</organism>
<protein>
    <recommendedName>
        <fullName evidence="3">Cellulose-binding protein</fullName>
    </recommendedName>
</protein>
<name>A0A956LX49_UNCEI</name>
<reference evidence="1" key="2">
    <citation type="journal article" date="2021" name="Microbiome">
        <title>Successional dynamics and alternative stable states in a saline activated sludge microbial community over 9 years.</title>
        <authorList>
            <person name="Wang Y."/>
            <person name="Ye J."/>
            <person name="Ju F."/>
            <person name="Liu L."/>
            <person name="Boyd J.A."/>
            <person name="Deng Y."/>
            <person name="Parks D.H."/>
            <person name="Jiang X."/>
            <person name="Yin X."/>
            <person name="Woodcroft B.J."/>
            <person name="Tyson G.W."/>
            <person name="Hugenholtz P."/>
            <person name="Polz M.F."/>
            <person name="Zhang T."/>
        </authorList>
    </citation>
    <scope>NUCLEOTIDE SEQUENCE</scope>
    <source>
        <strain evidence="1">HKST-UBA01</strain>
    </source>
</reference>
<accession>A0A956LX49</accession>
<gene>
    <name evidence="1" type="ORF">KC729_00710</name>
</gene>
<comment type="caution">
    <text evidence="1">The sequence shown here is derived from an EMBL/GenBank/DDBJ whole genome shotgun (WGS) entry which is preliminary data.</text>
</comment>
<dbReference type="EMBL" id="JAGQHR010000007">
    <property type="protein sequence ID" value="MCA9726172.1"/>
    <property type="molecule type" value="Genomic_DNA"/>
</dbReference>
<sequence length="500" mass="56167">MSSRFHAVTRLPEHRRIVVNRGSLLVTLARASGCGGSMSHFSNPRRPILARLGFLERRLGPAGVPSTEKRQEVAMRRLFVLFIAWVSVAGTAQAQTECSAPIGMNLTGVADALVDVFKTSRAFWETDRINWIWDTGVPLTVDADGYPTSLRPGYAARTLFMEGFGGNYPTGSYTLFYDGTGQIIPDFDAVNPIYFDNGGIDNRIEFEVVNPTSVGIVIDITATDPTDHIRNIRVIRPEEEGTDYRNTYQTDHFRPLLLDRLANYRVLRFMDWMGTNFSPVVTWQDRTQLSQKTWSSNFGEGAGMPYELLIELCNRTGIPPWFNMPHMADDDYLSQFATMVRDQLDPDLPIYVEYSNEVWNGLFIDDAWWPGQSGQHSYAYEQAEARGWACPTCPFFEPFGRWVAQRSVEMFDIWRAVFGADADRLVRVLPIQNGPGNSTPWVLDHQVNGVAAFRQADVVAGAPYFAGEFGPDTPGIDQWTVDDLLDAVEATQFAFDSGPY</sequence>
<evidence type="ECO:0000313" key="2">
    <source>
        <dbReference type="Proteomes" id="UP000697710"/>
    </source>
</evidence>